<dbReference type="EMBL" id="BMAU01021426">
    <property type="protein sequence ID" value="GFY34643.1"/>
    <property type="molecule type" value="Genomic_DNA"/>
</dbReference>
<accession>A0A8X6WGI3</accession>
<name>A0A8X6WGI3_TRICX</name>
<evidence type="ECO:0000313" key="2">
    <source>
        <dbReference type="Proteomes" id="UP000887159"/>
    </source>
</evidence>
<evidence type="ECO:0000313" key="1">
    <source>
        <dbReference type="EMBL" id="GFY34643.1"/>
    </source>
</evidence>
<organism evidence="1 2">
    <name type="scientific">Trichonephila clavipes</name>
    <name type="common">Golden silk orbweaver</name>
    <name type="synonym">Nephila clavipes</name>
    <dbReference type="NCBI Taxonomy" id="2585209"/>
    <lineage>
        <taxon>Eukaryota</taxon>
        <taxon>Metazoa</taxon>
        <taxon>Ecdysozoa</taxon>
        <taxon>Arthropoda</taxon>
        <taxon>Chelicerata</taxon>
        <taxon>Arachnida</taxon>
        <taxon>Araneae</taxon>
        <taxon>Araneomorphae</taxon>
        <taxon>Entelegynae</taxon>
        <taxon>Araneoidea</taxon>
        <taxon>Nephilidae</taxon>
        <taxon>Trichonephila</taxon>
    </lineage>
</organism>
<protein>
    <submittedName>
        <fullName evidence="1">Uncharacterized protein</fullName>
    </submittedName>
</protein>
<dbReference type="AlphaFoldDB" id="A0A8X6WGI3"/>
<gene>
    <name evidence="1" type="ORF">TNCV_1373341</name>
</gene>
<comment type="caution">
    <text evidence="1">The sequence shown here is derived from an EMBL/GenBank/DDBJ whole genome shotgun (WGS) entry which is preliminary data.</text>
</comment>
<dbReference type="Proteomes" id="UP000887159">
    <property type="component" value="Unassembled WGS sequence"/>
</dbReference>
<reference evidence="1" key="1">
    <citation type="submission" date="2020-08" db="EMBL/GenBank/DDBJ databases">
        <title>Multicomponent nature underlies the extraordinary mechanical properties of spider dragline silk.</title>
        <authorList>
            <person name="Kono N."/>
            <person name="Nakamura H."/>
            <person name="Mori M."/>
            <person name="Yoshida Y."/>
            <person name="Ohtoshi R."/>
            <person name="Malay A.D."/>
            <person name="Moran D.A.P."/>
            <person name="Tomita M."/>
            <person name="Numata K."/>
            <person name="Arakawa K."/>
        </authorList>
    </citation>
    <scope>NUCLEOTIDE SEQUENCE</scope>
</reference>
<sequence length="70" mass="7931">MKPSSSFVNPTPLAHADTPRDILPYHKLILKGREEDNFERQQPSPPPGVSSLLFPFCKTHVVPDSNNMRF</sequence>
<keyword evidence="2" id="KW-1185">Reference proteome</keyword>
<proteinExistence type="predicted"/>